<dbReference type="Gene3D" id="1.10.10.970">
    <property type="entry name" value="RNA 2'-phosphotransferase, Tpt1/KptA family, N-terminal domain"/>
    <property type="match status" value="1"/>
</dbReference>
<dbReference type="EMBL" id="JAHESF010000007">
    <property type="protein sequence ID" value="MBT1697038.1"/>
    <property type="molecule type" value="Genomic_DNA"/>
</dbReference>
<gene>
    <name evidence="5" type="primary">kptA</name>
    <name evidence="6" type="ORF">KK083_09145</name>
</gene>
<dbReference type="NCBIfam" id="NF002014">
    <property type="entry name" value="PRK00819.1-4"/>
    <property type="match status" value="1"/>
</dbReference>
<accession>A0AAP2DIK7</accession>
<dbReference type="InterPro" id="IPR042080">
    <property type="entry name" value="RNA_2'-PTrans_N"/>
</dbReference>
<dbReference type="SUPFAM" id="SSF56399">
    <property type="entry name" value="ADP-ribosylation"/>
    <property type="match status" value="1"/>
</dbReference>
<dbReference type="PANTHER" id="PTHR12684">
    <property type="entry name" value="PUTATIVE PHOSPHOTRANSFERASE"/>
    <property type="match status" value="1"/>
</dbReference>
<dbReference type="GO" id="GO:0000215">
    <property type="term" value="F:tRNA 2'-phosphotransferase activity"/>
    <property type="evidence" value="ECO:0007669"/>
    <property type="project" value="TreeGrafter"/>
</dbReference>
<dbReference type="AlphaFoldDB" id="A0AAP2DIK7"/>
<proteinExistence type="inferred from homology"/>
<comment type="function">
    <text evidence="4 5">Removes the 2'-phosphate from RNA via an intermediate in which the phosphate is ADP-ribosylated by NAD followed by a presumed transesterification to release the RNA and generate ADP-ribose 1''-2''-cyclic phosphate (APPR&gt;P). May function as an ADP-ribosylase.</text>
</comment>
<evidence type="ECO:0000256" key="4">
    <source>
        <dbReference type="ARBA" id="ARBA00025212"/>
    </source>
</evidence>
<dbReference type="RefSeq" id="WP_254162712.1">
    <property type="nucleotide sequence ID" value="NZ_JAHESF010000007.1"/>
</dbReference>
<comment type="similarity">
    <text evidence="1 5">Belongs to the KptA/TPT1 family.</text>
</comment>
<evidence type="ECO:0000256" key="3">
    <source>
        <dbReference type="ARBA" id="ARBA00023027"/>
    </source>
</evidence>
<dbReference type="GO" id="GO:0003950">
    <property type="term" value="F:NAD+ poly-ADP-ribosyltransferase activity"/>
    <property type="evidence" value="ECO:0007669"/>
    <property type="project" value="InterPro"/>
</dbReference>
<evidence type="ECO:0000256" key="5">
    <source>
        <dbReference type="HAMAP-Rule" id="MF_00299"/>
    </source>
</evidence>
<dbReference type="PANTHER" id="PTHR12684:SF2">
    <property type="entry name" value="TRNA 2'-PHOSPHOTRANSFERASE 1"/>
    <property type="match status" value="1"/>
</dbReference>
<sequence>MINEKENKRISKFLSLVLRHKPETVHIELDGNGWTDVDVLIERMREHQFNISREILAHVVSTNDKSRFAFSDDLTRIRASQGHSVDIDLGYEAQQPPPVLYHGTTENALASILKTGLEKRDRHHVHLSTEIKTATAVGQRYGKPTILQVAAGEMFQDGYRFYRTDNNVWLTDHVPVKYFTVIE</sequence>
<evidence type="ECO:0000256" key="2">
    <source>
        <dbReference type="ARBA" id="ARBA00022679"/>
    </source>
</evidence>
<organism evidence="6 7">
    <name type="scientific">Chryseosolibacter histidini</name>
    <dbReference type="NCBI Taxonomy" id="2782349"/>
    <lineage>
        <taxon>Bacteria</taxon>
        <taxon>Pseudomonadati</taxon>
        <taxon>Bacteroidota</taxon>
        <taxon>Cytophagia</taxon>
        <taxon>Cytophagales</taxon>
        <taxon>Chryseotaleaceae</taxon>
        <taxon>Chryseosolibacter</taxon>
    </lineage>
</organism>
<name>A0AAP2DIK7_9BACT</name>
<comment type="caution">
    <text evidence="6">The sequence shown here is derived from an EMBL/GenBank/DDBJ whole genome shotgun (WGS) entry which is preliminary data.</text>
</comment>
<keyword evidence="2 5" id="KW-0808">Transferase</keyword>
<dbReference type="InterPro" id="IPR042081">
    <property type="entry name" value="RNA_2'-PTrans_C"/>
</dbReference>
<protein>
    <recommendedName>
        <fullName evidence="5">Probable RNA 2'-phosphotransferase</fullName>
        <ecNumber evidence="5">2.7.1.-</ecNumber>
    </recommendedName>
</protein>
<dbReference type="InterPro" id="IPR002745">
    <property type="entry name" value="Ptrans_KptA/Tpt1"/>
</dbReference>
<dbReference type="GO" id="GO:0006388">
    <property type="term" value="P:tRNA splicing, via endonucleolytic cleavage and ligation"/>
    <property type="evidence" value="ECO:0007669"/>
    <property type="project" value="UniProtKB-UniRule"/>
</dbReference>
<dbReference type="Proteomes" id="UP001319200">
    <property type="component" value="Unassembled WGS sequence"/>
</dbReference>
<keyword evidence="7" id="KW-1185">Reference proteome</keyword>
<reference evidence="6 7" key="1">
    <citation type="submission" date="2021-05" db="EMBL/GenBank/DDBJ databases">
        <title>A Polyphasic approach of four new species of the genus Ohtaekwangia: Ohtaekwangia histidinii sp. nov., Ohtaekwangia cretensis sp. nov., Ohtaekwangia indiensis sp. nov., Ohtaekwangia reichenbachii sp. nov. from diverse environment.</title>
        <authorList>
            <person name="Octaviana S."/>
        </authorList>
    </citation>
    <scope>NUCLEOTIDE SEQUENCE [LARGE SCALE GENOMIC DNA]</scope>
    <source>
        <strain evidence="6 7">PWU4</strain>
    </source>
</reference>
<evidence type="ECO:0000313" key="6">
    <source>
        <dbReference type="EMBL" id="MBT1697038.1"/>
    </source>
</evidence>
<evidence type="ECO:0000313" key="7">
    <source>
        <dbReference type="Proteomes" id="UP001319200"/>
    </source>
</evidence>
<dbReference type="Pfam" id="PF01885">
    <property type="entry name" value="PTS_2-RNA"/>
    <property type="match status" value="1"/>
</dbReference>
<evidence type="ECO:0000256" key="1">
    <source>
        <dbReference type="ARBA" id="ARBA00009836"/>
    </source>
</evidence>
<dbReference type="Gene3D" id="3.20.170.30">
    <property type="match status" value="1"/>
</dbReference>
<dbReference type="EC" id="2.7.1.-" evidence="5"/>
<dbReference type="InterPro" id="IPR022928">
    <property type="entry name" value="RNA_2'-PTrans_KptA"/>
</dbReference>
<dbReference type="HAMAP" id="MF_00299">
    <property type="entry name" value="KptA"/>
    <property type="match status" value="1"/>
</dbReference>
<keyword evidence="3 5" id="KW-0520">NAD</keyword>